<dbReference type="VEuPathDB" id="TrichDB:TRFO_10217"/>
<name>A0A1J4JFN3_9EUKA</name>
<reference evidence="1" key="1">
    <citation type="submission" date="2016-10" db="EMBL/GenBank/DDBJ databases">
        <authorList>
            <person name="Benchimol M."/>
            <person name="Almeida L.G."/>
            <person name="Vasconcelos A.T."/>
            <person name="Perreira-Neves A."/>
            <person name="Rosa I.A."/>
            <person name="Tasca T."/>
            <person name="Bogo M.R."/>
            <person name="de Souza W."/>
        </authorList>
    </citation>
    <scope>NUCLEOTIDE SEQUENCE [LARGE SCALE GENOMIC DNA]</scope>
    <source>
        <strain evidence="1">K</strain>
    </source>
</reference>
<comment type="caution">
    <text evidence="1">The sequence shown here is derived from an EMBL/GenBank/DDBJ whole genome shotgun (WGS) entry which is preliminary data.</text>
</comment>
<evidence type="ECO:0000313" key="1">
    <source>
        <dbReference type="EMBL" id="OHS96036.1"/>
    </source>
</evidence>
<dbReference type="AlphaFoldDB" id="A0A1J4JFN3"/>
<dbReference type="GeneID" id="94830013"/>
<evidence type="ECO:0000313" key="2">
    <source>
        <dbReference type="Proteomes" id="UP000179807"/>
    </source>
</evidence>
<dbReference type="RefSeq" id="XP_068349173.1">
    <property type="nucleotide sequence ID" value="XM_068495309.1"/>
</dbReference>
<accession>A0A1J4JFN3</accession>
<proteinExistence type="predicted"/>
<gene>
    <name evidence="1" type="ORF">TRFO_10217</name>
</gene>
<protein>
    <submittedName>
        <fullName evidence="1">Uncharacterized protein</fullName>
    </submittedName>
</protein>
<keyword evidence="2" id="KW-1185">Reference proteome</keyword>
<sequence>MENKTNETKMSFQQAKEKFANLNEIYEFISDKISQIEQIINDSSSKNLDHAAESIHFLLNLHEKVGDELNNIRLAMKNV</sequence>
<organism evidence="1 2">
    <name type="scientific">Tritrichomonas foetus</name>
    <dbReference type="NCBI Taxonomy" id="1144522"/>
    <lineage>
        <taxon>Eukaryota</taxon>
        <taxon>Metamonada</taxon>
        <taxon>Parabasalia</taxon>
        <taxon>Tritrichomonadida</taxon>
        <taxon>Tritrichomonadidae</taxon>
        <taxon>Tritrichomonas</taxon>
    </lineage>
</organism>
<dbReference type="EMBL" id="MLAK01001204">
    <property type="protein sequence ID" value="OHS96036.1"/>
    <property type="molecule type" value="Genomic_DNA"/>
</dbReference>
<dbReference type="Proteomes" id="UP000179807">
    <property type="component" value="Unassembled WGS sequence"/>
</dbReference>